<dbReference type="PANTHER" id="PTHR43179:SF12">
    <property type="entry name" value="GALACTOFURANOSYLTRANSFERASE GLFT2"/>
    <property type="match status" value="1"/>
</dbReference>
<dbReference type="InterPro" id="IPR029044">
    <property type="entry name" value="Nucleotide-diphossugar_trans"/>
</dbReference>
<evidence type="ECO:0000256" key="4">
    <source>
        <dbReference type="SAM" id="Phobius"/>
    </source>
</evidence>
<evidence type="ECO:0000256" key="3">
    <source>
        <dbReference type="ARBA" id="ARBA00022679"/>
    </source>
</evidence>
<accession>A0A381N4M0</accession>
<feature type="non-terminal residue" evidence="6">
    <location>
        <position position="1"/>
    </location>
</feature>
<keyword evidence="4" id="KW-0812">Transmembrane</keyword>
<evidence type="ECO:0000256" key="1">
    <source>
        <dbReference type="ARBA" id="ARBA00006739"/>
    </source>
</evidence>
<dbReference type="GO" id="GO:0016757">
    <property type="term" value="F:glycosyltransferase activity"/>
    <property type="evidence" value="ECO:0007669"/>
    <property type="project" value="UniProtKB-KW"/>
</dbReference>
<reference evidence="6" key="1">
    <citation type="submission" date="2018-05" db="EMBL/GenBank/DDBJ databases">
        <authorList>
            <person name="Lanie J.A."/>
            <person name="Ng W.-L."/>
            <person name="Kazmierczak K.M."/>
            <person name="Andrzejewski T.M."/>
            <person name="Davidsen T.M."/>
            <person name="Wayne K.J."/>
            <person name="Tettelin H."/>
            <person name="Glass J.I."/>
            <person name="Rusch D."/>
            <person name="Podicherti R."/>
            <person name="Tsui H.-C.T."/>
            <person name="Winkler M.E."/>
        </authorList>
    </citation>
    <scope>NUCLEOTIDE SEQUENCE</scope>
</reference>
<comment type="similarity">
    <text evidence="1">Belongs to the glycosyltransferase 2 family.</text>
</comment>
<feature type="transmembrane region" description="Helical" evidence="4">
    <location>
        <begin position="284"/>
        <end position="303"/>
    </location>
</feature>
<dbReference type="SUPFAM" id="SSF53448">
    <property type="entry name" value="Nucleotide-diphospho-sugar transferases"/>
    <property type="match status" value="1"/>
</dbReference>
<feature type="transmembrane region" description="Helical" evidence="4">
    <location>
        <begin position="246"/>
        <end position="264"/>
    </location>
</feature>
<evidence type="ECO:0000313" key="6">
    <source>
        <dbReference type="EMBL" id="SUZ49389.1"/>
    </source>
</evidence>
<sequence>MTDSQPIVSIIIPHWNGIDVLSECIESLKKSTLPSFEVIVSDNASSDGSQAWIKENHPDIILLENDKNYGYAGGCNYGSDIAKGEFLLFLNNDTIQNPNWLEPLVDRMKSDESIAALQPKILNYYSRNIFDYAGGSGGHLDLFCFPFARGRVFLEQEKDSGQYDDAQKCFWASGTAMLVRKKTFFAAGKFDETFFAHMEEIDLCWRFQAMGFQVWSEPKSVIYHKNAVSLPMHTHRKYYLNHRNSLLMLFGNYSISVAFYVGFIRTMLEFVALGYAFVKMDWNHVTGILRSLGWILIHPITILKKRSRFNQIRKLRD</sequence>
<dbReference type="CDD" id="cd04186">
    <property type="entry name" value="GT_2_like_c"/>
    <property type="match status" value="1"/>
</dbReference>
<evidence type="ECO:0000256" key="2">
    <source>
        <dbReference type="ARBA" id="ARBA00022676"/>
    </source>
</evidence>
<keyword evidence="4" id="KW-0472">Membrane</keyword>
<keyword evidence="4" id="KW-1133">Transmembrane helix</keyword>
<dbReference type="Pfam" id="PF00535">
    <property type="entry name" value="Glycos_transf_2"/>
    <property type="match status" value="1"/>
</dbReference>
<organism evidence="6">
    <name type="scientific">marine metagenome</name>
    <dbReference type="NCBI Taxonomy" id="408172"/>
    <lineage>
        <taxon>unclassified sequences</taxon>
        <taxon>metagenomes</taxon>
        <taxon>ecological metagenomes</taxon>
    </lineage>
</organism>
<dbReference type="PANTHER" id="PTHR43179">
    <property type="entry name" value="RHAMNOSYLTRANSFERASE WBBL"/>
    <property type="match status" value="1"/>
</dbReference>
<keyword evidence="3" id="KW-0808">Transferase</keyword>
<proteinExistence type="inferred from homology"/>
<dbReference type="Gene3D" id="3.90.550.10">
    <property type="entry name" value="Spore Coat Polysaccharide Biosynthesis Protein SpsA, Chain A"/>
    <property type="match status" value="1"/>
</dbReference>
<evidence type="ECO:0000259" key="5">
    <source>
        <dbReference type="Pfam" id="PF00535"/>
    </source>
</evidence>
<dbReference type="EMBL" id="UINC01000112">
    <property type="protein sequence ID" value="SUZ49389.1"/>
    <property type="molecule type" value="Genomic_DNA"/>
</dbReference>
<name>A0A381N4M0_9ZZZZ</name>
<gene>
    <name evidence="6" type="ORF">METZ01_LOCUS2243</name>
</gene>
<keyword evidence="2" id="KW-0328">Glycosyltransferase</keyword>
<protein>
    <recommendedName>
        <fullName evidence="5">Glycosyltransferase 2-like domain-containing protein</fullName>
    </recommendedName>
</protein>
<dbReference type="InterPro" id="IPR001173">
    <property type="entry name" value="Glyco_trans_2-like"/>
</dbReference>
<feature type="non-terminal residue" evidence="6">
    <location>
        <position position="317"/>
    </location>
</feature>
<dbReference type="AlphaFoldDB" id="A0A381N4M0"/>
<feature type="domain" description="Glycosyltransferase 2-like" evidence="5">
    <location>
        <begin position="9"/>
        <end position="117"/>
    </location>
</feature>